<dbReference type="InterPro" id="IPR013211">
    <property type="entry name" value="LVIVD"/>
</dbReference>
<gene>
    <name evidence="3" type="ORF">FJY68_03490</name>
</gene>
<dbReference type="InterPro" id="IPR026444">
    <property type="entry name" value="Secre_tail"/>
</dbReference>
<proteinExistence type="predicted"/>
<dbReference type="Proteomes" id="UP000779900">
    <property type="component" value="Unassembled WGS sequence"/>
</dbReference>
<organism evidence="3 4">
    <name type="scientific">candidate division WOR-3 bacterium</name>
    <dbReference type="NCBI Taxonomy" id="2052148"/>
    <lineage>
        <taxon>Bacteria</taxon>
        <taxon>Bacteria division WOR-3</taxon>
    </lineage>
</organism>
<dbReference type="AlphaFoldDB" id="A0A938BTG9"/>
<name>A0A938BTG9_UNCW3</name>
<dbReference type="SUPFAM" id="SSF69322">
    <property type="entry name" value="Tricorn protease domain 2"/>
    <property type="match status" value="1"/>
</dbReference>
<keyword evidence="1" id="KW-0732">Signal</keyword>
<evidence type="ECO:0000256" key="1">
    <source>
        <dbReference type="SAM" id="SignalP"/>
    </source>
</evidence>
<accession>A0A938BTG9</accession>
<reference evidence="3" key="1">
    <citation type="submission" date="2019-03" db="EMBL/GenBank/DDBJ databases">
        <title>Lake Tanganyika Metagenome-Assembled Genomes (MAGs).</title>
        <authorList>
            <person name="Tran P."/>
        </authorList>
    </citation>
    <scope>NUCLEOTIDE SEQUENCE</scope>
    <source>
        <strain evidence="3">K_DeepCast_150m_m2_040</strain>
    </source>
</reference>
<dbReference type="NCBIfam" id="TIGR04183">
    <property type="entry name" value="Por_Secre_tail"/>
    <property type="match status" value="1"/>
</dbReference>
<evidence type="ECO:0000259" key="2">
    <source>
        <dbReference type="Pfam" id="PF18962"/>
    </source>
</evidence>
<feature type="chain" id="PRO_5037450878" evidence="1">
    <location>
        <begin position="21"/>
        <end position="746"/>
    </location>
</feature>
<feature type="domain" description="Secretion system C-terminal sorting" evidence="2">
    <location>
        <begin position="674"/>
        <end position="738"/>
    </location>
</feature>
<dbReference type="Pfam" id="PF08309">
    <property type="entry name" value="LVIVD"/>
    <property type="match status" value="3"/>
</dbReference>
<dbReference type="EMBL" id="VGIR01000013">
    <property type="protein sequence ID" value="MBM3330898.1"/>
    <property type="molecule type" value="Genomic_DNA"/>
</dbReference>
<protein>
    <submittedName>
        <fullName evidence="3">T9SS type A sorting domain-containing protein</fullName>
    </submittedName>
</protein>
<evidence type="ECO:0000313" key="3">
    <source>
        <dbReference type="EMBL" id="MBM3330898.1"/>
    </source>
</evidence>
<dbReference type="Pfam" id="PF18962">
    <property type="entry name" value="Por_Secre_tail"/>
    <property type="match status" value="1"/>
</dbReference>
<comment type="caution">
    <text evidence="3">The sequence shown here is derived from an EMBL/GenBank/DDBJ whole genome shotgun (WGS) entry which is preliminary data.</text>
</comment>
<evidence type="ECO:0000313" key="4">
    <source>
        <dbReference type="Proteomes" id="UP000779900"/>
    </source>
</evidence>
<sequence>MTRAISVLLCLGLLVTTGVAAGFPRAFQEQAAVQESLSRVHPRMRARWLRERGIDDPYYTSVSMPALESSGLELIGRWSYGPSYDVDGRTTPSETLVALARGSGVSLLRFSRQDSLSIELLSDINAEGLMCRVEVADTLLYVGSRRGLEIYNIADEQNPVRLSWTPIPLNDFALQDSLVYTISGDDSFRIYNVSSPANPVFRGACRDSGDLVSVAGNAAYVGDRWGLYVIDVTNPASPHRIGSWGSAIEQVQARGHLCYVTTFNPNVPGEITFHILDVAVPSLPYQIGSLDDAGGNDIYLIDTLAYGAGESDFNQMTIVSVADSTRPRLLGSAGRPGWGYGVWTNGLAQSAFVGSHWTGLQVYDARNTSQPIRDTFILDADEAVDVYIDIDRAYVADQMSGLKILDVRNPAKPTTLGAYDSAGQFPHMSSVVARGSFAFADWFWFRVVDVSDPSHPRAAGQLDPFAPPEDMVLRDSFVYCAEMNRFQIVNVARPREPVLVGTCSGDGVAIVVQDSFAYTAAGAIRITNVARPDSPFVVSTTDVFAYGIAVRDTFLYVPFGYDTLRVYSASDPHSLRLLGFAPLQTHAWDVALAESVAVVSTFNGLEAFSLENPAQPHWRAAIATPYGPRRVVYSAPYFYTAMWEAGVGIYRAESLALQEQVSTTSLATSLRARPSPARDRCLISVDRATTRSVRLRDVSGRVVPAVFTSDGANEGLLLDLSKLAAGVYFVEVKTDRRISRVKVVKQ</sequence>
<feature type="signal peptide" evidence="1">
    <location>
        <begin position="1"/>
        <end position="20"/>
    </location>
</feature>